<evidence type="ECO:0000313" key="2">
    <source>
        <dbReference type="Proteomes" id="UP000326179"/>
    </source>
</evidence>
<name>A0A5Q0LAX7_9ACTN</name>
<gene>
    <name evidence="1" type="ORF">GFH48_12730</name>
</gene>
<accession>A0A5Q0LAX7</accession>
<proteinExistence type="predicted"/>
<dbReference type="EMBL" id="CP045643">
    <property type="protein sequence ID" value="QFZ73994.1"/>
    <property type="molecule type" value="Genomic_DNA"/>
</dbReference>
<evidence type="ECO:0000313" key="1">
    <source>
        <dbReference type="EMBL" id="QFZ73994.1"/>
    </source>
</evidence>
<dbReference type="AlphaFoldDB" id="A0A5Q0LAX7"/>
<dbReference type="Proteomes" id="UP000326179">
    <property type="component" value="Chromosome"/>
</dbReference>
<sequence>MTVFARLILPTLDLEAGPLACPICKQVDGLVVSVDVEDRSETPAFMSCDTGHRWADAQMTRGLAVEIFELMKDKYPETLELSVIE</sequence>
<reference evidence="1 2" key="1">
    <citation type="submission" date="2019-10" db="EMBL/GenBank/DDBJ databases">
        <title>A novel species.</title>
        <authorList>
            <person name="Gao J."/>
        </authorList>
    </citation>
    <scope>NUCLEOTIDE SEQUENCE [LARGE SCALE GENOMIC DNA]</scope>
    <source>
        <strain evidence="1 2">QMT-28</strain>
    </source>
</reference>
<dbReference type="RefSeq" id="WP_153288345.1">
    <property type="nucleotide sequence ID" value="NZ_CP045643.1"/>
</dbReference>
<organism evidence="1 2">
    <name type="scientific">Streptomyces fagopyri</name>
    <dbReference type="NCBI Taxonomy" id="2662397"/>
    <lineage>
        <taxon>Bacteria</taxon>
        <taxon>Bacillati</taxon>
        <taxon>Actinomycetota</taxon>
        <taxon>Actinomycetes</taxon>
        <taxon>Kitasatosporales</taxon>
        <taxon>Streptomycetaceae</taxon>
        <taxon>Streptomyces</taxon>
    </lineage>
</organism>
<keyword evidence="2" id="KW-1185">Reference proteome</keyword>
<protein>
    <submittedName>
        <fullName evidence="1">Uncharacterized protein</fullName>
    </submittedName>
</protein>
<dbReference type="KEGG" id="sfy:GFH48_12730"/>